<keyword evidence="3" id="KW-1003">Cell membrane</keyword>
<dbReference type="GO" id="GO:0006885">
    <property type="term" value="P:regulation of pH"/>
    <property type="evidence" value="ECO:0007669"/>
    <property type="project" value="InterPro"/>
</dbReference>
<feature type="non-terminal residue" evidence="5">
    <location>
        <position position="118"/>
    </location>
</feature>
<dbReference type="PRINTS" id="PR01088">
    <property type="entry name" value="NAHEXCHNGR6"/>
</dbReference>
<evidence type="ECO:0000256" key="2">
    <source>
        <dbReference type="ARBA" id="ARBA00007367"/>
    </source>
</evidence>
<sequence length="118" mass="13173">VPSAASATVASSRLSEKAWLVARWYNFDMMFMKPLLTNCRPTLLETMPRCCMPFAKIFTTEEQITQGEVHFDDDSDTDNILGQGNNSISEDYSISGEAGGRGNLDQQPSHWTPKEPLQ</sequence>
<organism evidence="5 6">
    <name type="scientific">Candidula unifasciata</name>
    <dbReference type="NCBI Taxonomy" id="100452"/>
    <lineage>
        <taxon>Eukaryota</taxon>
        <taxon>Metazoa</taxon>
        <taxon>Spiralia</taxon>
        <taxon>Lophotrochozoa</taxon>
        <taxon>Mollusca</taxon>
        <taxon>Gastropoda</taxon>
        <taxon>Heterobranchia</taxon>
        <taxon>Euthyneura</taxon>
        <taxon>Panpulmonata</taxon>
        <taxon>Eupulmonata</taxon>
        <taxon>Stylommatophora</taxon>
        <taxon>Helicina</taxon>
        <taxon>Helicoidea</taxon>
        <taxon>Geomitridae</taxon>
        <taxon>Candidula</taxon>
    </lineage>
</organism>
<proteinExistence type="inferred from homology"/>
<keyword evidence="3" id="KW-0472">Membrane</keyword>
<evidence type="ECO:0000256" key="3">
    <source>
        <dbReference type="ARBA" id="ARBA00022475"/>
    </source>
</evidence>
<dbReference type="InterPro" id="IPR002090">
    <property type="entry name" value="NHE-6/7/9"/>
</dbReference>
<evidence type="ECO:0000313" key="5">
    <source>
        <dbReference type="EMBL" id="CAG5128527.1"/>
    </source>
</evidence>
<protein>
    <submittedName>
        <fullName evidence="5">Uncharacterized protein</fullName>
    </submittedName>
</protein>
<dbReference type="GO" id="GO:0015385">
    <property type="term" value="F:sodium:proton antiporter activity"/>
    <property type="evidence" value="ECO:0007669"/>
    <property type="project" value="InterPro"/>
</dbReference>
<comment type="subcellular location">
    <subcellularLocation>
        <location evidence="1">Cell membrane</location>
        <topology evidence="1">Multi-pass membrane protein</topology>
    </subcellularLocation>
</comment>
<reference evidence="5" key="1">
    <citation type="submission" date="2021-04" db="EMBL/GenBank/DDBJ databases">
        <authorList>
            <consortium name="Molecular Ecology Group"/>
        </authorList>
    </citation>
    <scope>NUCLEOTIDE SEQUENCE</scope>
</reference>
<dbReference type="OrthoDB" id="6154239at2759"/>
<dbReference type="AlphaFoldDB" id="A0A8S3ZGI0"/>
<gene>
    <name evidence="5" type="ORF">CUNI_LOCUS14085</name>
</gene>
<name>A0A8S3ZGI0_9EUPU</name>
<dbReference type="GO" id="GO:0005886">
    <property type="term" value="C:plasma membrane"/>
    <property type="evidence" value="ECO:0007669"/>
    <property type="project" value="UniProtKB-SubCell"/>
</dbReference>
<evidence type="ECO:0000256" key="4">
    <source>
        <dbReference type="SAM" id="MobiDB-lite"/>
    </source>
</evidence>
<keyword evidence="6" id="KW-1185">Reference proteome</keyword>
<feature type="region of interest" description="Disordered" evidence="4">
    <location>
        <begin position="70"/>
        <end position="118"/>
    </location>
</feature>
<dbReference type="EMBL" id="CAJHNH020003101">
    <property type="protein sequence ID" value="CAG5128527.1"/>
    <property type="molecule type" value="Genomic_DNA"/>
</dbReference>
<comment type="caution">
    <text evidence="5">The sequence shown here is derived from an EMBL/GenBank/DDBJ whole genome shotgun (WGS) entry which is preliminary data.</text>
</comment>
<accession>A0A8S3ZGI0</accession>
<comment type="similarity">
    <text evidence="2">Belongs to the monovalent cation:proton antiporter 1 (CPA1) transporter (TC 2.A.36) family.</text>
</comment>
<feature type="non-terminal residue" evidence="5">
    <location>
        <position position="1"/>
    </location>
</feature>
<dbReference type="Proteomes" id="UP000678393">
    <property type="component" value="Unassembled WGS sequence"/>
</dbReference>
<feature type="compositionally biased region" description="Polar residues" evidence="4">
    <location>
        <begin position="78"/>
        <end position="92"/>
    </location>
</feature>
<evidence type="ECO:0000313" key="6">
    <source>
        <dbReference type="Proteomes" id="UP000678393"/>
    </source>
</evidence>
<evidence type="ECO:0000256" key="1">
    <source>
        <dbReference type="ARBA" id="ARBA00004651"/>
    </source>
</evidence>